<dbReference type="Proteomes" id="UP000837801">
    <property type="component" value="Unassembled WGS sequence"/>
</dbReference>
<protein>
    <submittedName>
        <fullName evidence="2">Protein N-terminal amidase</fullName>
    </submittedName>
</protein>
<dbReference type="InterPro" id="IPR036526">
    <property type="entry name" value="C-N_Hydrolase_sf"/>
</dbReference>
<name>A0A9P0VWK7_9ASCO</name>
<accession>A0A9P0VWK7</accession>
<dbReference type="InterPro" id="IPR003010">
    <property type="entry name" value="C-N_Hydrolase"/>
</dbReference>
<gene>
    <name evidence="2" type="ORF">CLIB1423_02S10770</name>
</gene>
<evidence type="ECO:0000313" key="3">
    <source>
        <dbReference type="Proteomes" id="UP000837801"/>
    </source>
</evidence>
<organism evidence="2 3">
    <name type="scientific">[Candida] railenensis</name>
    <dbReference type="NCBI Taxonomy" id="45579"/>
    <lineage>
        <taxon>Eukaryota</taxon>
        <taxon>Fungi</taxon>
        <taxon>Dikarya</taxon>
        <taxon>Ascomycota</taxon>
        <taxon>Saccharomycotina</taxon>
        <taxon>Pichiomycetes</taxon>
        <taxon>Debaryomycetaceae</taxon>
        <taxon>Kurtzmaniella</taxon>
    </lineage>
</organism>
<dbReference type="PANTHER" id="PTHR11750">
    <property type="entry name" value="PROTEIN N-TERMINAL AMIDASE"/>
    <property type="match status" value="1"/>
</dbReference>
<dbReference type="InterPro" id="IPR039703">
    <property type="entry name" value="Nta1"/>
</dbReference>
<dbReference type="PANTHER" id="PTHR11750:SF26">
    <property type="entry name" value="PROTEIN N-TERMINAL AMIDASE"/>
    <property type="match status" value="1"/>
</dbReference>
<dbReference type="AlphaFoldDB" id="A0A9P0VWK7"/>
<reference evidence="2" key="1">
    <citation type="submission" date="2022-03" db="EMBL/GenBank/DDBJ databases">
        <authorList>
            <person name="Legras J.-L."/>
            <person name="Devillers H."/>
            <person name="Grondin C."/>
        </authorList>
    </citation>
    <scope>NUCLEOTIDE SEQUENCE</scope>
    <source>
        <strain evidence="2">CLIB 1423</strain>
    </source>
</reference>
<evidence type="ECO:0000313" key="2">
    <source>
        <dbReference type="EMBL" id="CAH2351034.1"/>
    </source>
</evidence>
<dbReference type="SUPFAM" id="SSF56317">
    <property type="entry name" value="Carbon-nitrogen hydrolase"/>
    <property type="match status" value="1"/>
</dbReference>
<dbReference type="GO" id="GO:0008418">
    <property type="term" value="F:protein-N-terminal asparagine amidohydrolase activity"/>
    <property type="evidence" value="ECO:0007669"/>
    <property type="project" value="InterPro"/>
</dbReference>
<dbReference type="PROSITE" id="PS50263">
    <property type="entry name" value="CN_HYDROLASE"/>
    <property type="match status" value="1"/>
</dbReference>
<feature type="domain" description="CN hydrolase" evidence="1">
    <location>
        <begin position="1"/>
        <end position="342"/>
    </location>
</feature>
<comment type="caution">
    <text evidence="2">The sequence shown here is derived from an EMBL/GenBank/DDBJ whole genome shotgun (WGS) entry which is preliminary data.</text>
</comment>
<dbReference type="Pfam" id="PF00795">
    <property type="entry name" value="CN_hydrolase"/>
    <property type="match status" value="1"/>
</dbReference>
<dbReference type="GO" id="GO:0070773">
    <property type="term" value="F:protein-N-terminal glutamine amidohydrolase activity"/>
    <property type="evidence" value="ECO:0007669"/>
    <property type="project" value="InterPro"/>
</dbReference>
<dbReference type="GO" id="GO:0030163">
    <property type="term" value="P:protein catabolic process"/>
    <property type="evidence" value="ECO:0007669"/>
    <property type="project" value="TreeGrafter"/>
</dbReference>
<dbReference type="Gene3D" id="3.60.110.10">
    <property type="entry name" value="Carbon-nitrogen hydrolase"/>
    <property type="match status" value="1"/>
</dbReference>
<keyword evidence="3" id="KW-1185">Reference proteome</keyword>
<evidence type="ECO:0000259" key="1">
    <source>
        <dbReference type="PROSITE" id="PS50263"/>
    </source>
</evidence>
<proteinExistence type="predicted"/>
<dbReference type="EMBL" id="CAKXYY010000002">
    <property type="protein sequence ID" value="CAH2351034.1"/>
    <property type="molecule type" value="Genomic_DNA"/>
</dbReference>
<dbReference type="OrthoDB" id="201515at2759"/>
<sequence>MRIACLQLNSIIGKLQQNISNANQIVETCLLKLDKPFDFLILPELALTGYNFPSRAAIEPYLEVKAIGPTSKWAVEMSQKHKCFTLVGYPEWDETCQKIFNSAILTGPDGSILYNYRKTFLYESDENWGCSESENPIQFEPFELVLNKGFYLDNEPKLKSIICNIGICMDLNPYKFEAPFGKFEFSLSCYQNMSKLILCPMAWLSPKSPSIQEDKSIVLPDQIQEVEIKYDTGFKQKAEETKVNQGSLPDMSTVNYWILRFLPFLNHPGVDLPRYYSKVSLVCCNRSGQEGDVLYGGSTSIYQFKNVSDPPSLETGIKNNSVEYYGSLGTAEQGIIVRDLDLE</sequence>